<name>A0ABV9HYF6_9FLAO</name>
<gene>
    <name evidence="1" type="ORF">ACFO3O_11365</name>
</gene>
<dbReference type="Proteomes" id="UP001596043">
    <property type="component" value="Unassembled WGS sequence"/>
</dbReference>
<reference evidence="2" key="1">
    <citation type="journal article" date="2019" name="Int. J. Syst. Evol. Microbiol.">
        <title>The Global Catalogue of Microorganisms (GCM) 10K type strain sequencing project: providing services to taxonomists for standard genome sequencing and annotation.</title>
        <authorList>
            <consortium name="The Broad Institute Genomics Platform"/>
            <consortium name="The Broad Institute Genome Sequencing Center for Infectious Disease"/>
            <person name="Wu L."/>
            <person name="Ma J."/>
        </authorList>
    </citation>
    <scope>NUCLEOTIDE SEQUENCE [LARGE SCALE GENOMIC DNA]</scope>
    <source>
        <strain evidence="2">YJ-61-S</strain>
    </source>
</reference>
<evidence type="ECO:0000313" key="2">
    <source>
        <dbReference type="Proteomes" id="UP001596043"/>
    </source>
</evidence>
<organism evidence="1 2">
    <name type="scientific">Dokdonia ponticola</name>
    <dbReference type="NCBI Taxonomy" id="2041041"/>
    <lineage>
        <taxon>Bacteria</taxon>
        <taxon>Pseudomonadati</taxon>
        <taxon>Bacteroidota</taxon>
        <taxon>Flavobacteriia</taxon>
        <taxon>Flavobacteriales</taxon>
        <taxon>Flavobacteriaceae</taxon>
        <taxon>Dokdonia</taxon>
    </lineage>
</organism>
<proteinExistence type="predicted"/>
<evidence type="ECO:0000313" key="1">
    <source>
        <dbReference type="EMBL" id="MFC4634510.1"/>
    </source>
</evidence>
<comment type="caution">
    <text evidence="1">The sequence shown here is derived from an EMBL/GenBank/DDBJ whole genome shotgun (WGS) entry which is preliminary data.</text>
</comment>
<sequence length="173" mass="20126">MRDKNRIPKILNELERIWKTNPDYRLGQLIVVGASADKPNSDVFNIEDEDLLNGLLKFDKRAELHNEEPKTVPDWKRFTNVSRLDPKELTTKLLEKLIVELKNSDKKIVITPINLMKLNGAPVSDQTWLLNQKPRIKKLKKLLIELKENGLLNERKSKQDFLGMKEVGYDIVE</sequence>
<protein>
    <submittedName>
        <fullName evidence="1">Uncharacterized protein</fullName>
    </submittedName>
</protein>
<dbReference type="RefSeq" id="WP_379978837.1">
    <property type="nucleotide sequence ID" value="NZ_JBHSFV010000006.1"/>
</dbReference>
<keyword evidence="2" id="KW-1185">Reference proteome</keyword>
<dbReference type="EMBL" id="JBHSFV010000006">
    <property type="protein sequence ID" value="MFC4634510.1"/>
    <property type="molecule type" value="Genomic_DNA"/>
</dbReference>
<accession>A0ABV9HYF6</accession>